<reference evidence="2" key="2">
    <citation type="submission" date="2016-10" db="EMBL/GenBank/DDBJ databases">
        <authorList>
            <person name="de Groot N.N."/>
        </authorList>
    </citation>
    <scope>NUCLEOTIDE SEQUENCE [LARGE SCALE GENOMIC DNA]</scope>
    <source>
        <strain evidence="2">UNC267MFSha1.1M11</strain>
    </source>
</reference>
<evidence type="ECO:0000313" key="3">
    <source>
        <dbReference type="Proteomes" id="UP000199707"/>
    </source>
</evidence>
<dbReference type="Proteomes" id="UP000199707">
    <property type="component" value="Unassembled WGS sequence"/>
</dbReference>
<proteinExistence type="predicted"/>
<dbReference type="EMBL" id="CP059894">
    <property type="protein sequence ID" value="QNJ91648.1"/>
    <property type="molecule type" value="Genomic_DNA"/>
</dbReference>
<organism evidence="2 3">
    <name type="scientific">Mycolicibacterium fluoranthenivorans</name>
    <dbReference type="NCBI Taxonomy" id="258505"/>
    <lineage>
        <taxon>Bacteria</taxon>
        <taxon>Bacillati</taxon>
        <taxon>Actinomycetota</taxon>
        <taxon>Actinomycetes</taxon>
        <taxon>Mycobacteriales</taxon>
        <taxon>Mycobacteriaceae</taxon>
        <taxon>Mycolicibacterium</taxon>
    </lineage>
</organism>
<dbReference type="RefSeq" id="WP_090353263.1">
    <property type="nucleotide sequence ID" value="NZ_CP059894.1"/>
</dbReference>
<name>A0A1G4V742_9MYCO</name>
<accession>A0A1G4V742</accession>
<dbReference type="AlphaFoldDB" id="A0A1G4V742"/>
<reference evidence="1 4" key="3">
    <citation type="submission" date="2020-07" db="EMBL/GenBank/DDBJ databases">
        <title>Draft genome sequence of four isobutane-metabolizing strains capable of cometabolically degrading diverse ether contaminants.</title>
        <authorList>
            <person name="Chen W."/>
            <person name="Faulkner N."/>
            <person name="Smith C."/>
            <person name="Hyman M."/>
        </authorList>
    </citation>
    <scope>NUCLEOTIDE SEQUENCE [LARGE SCALE GENOMIC DNA]</scope>
    <source>
        <strain evidence="1 4">2A</strain>
    </source>
</reference>
<dbReference type="EMBL" id="FMUB01000001">
    <property type="protein sequence ID" value="SCX01705.1"/>
    <property type="molecule type" value="Genomic_DNA"/>
</dbReference>
<reference evidence="3" key="1">
    <citation type="submission" date="2016-10" db="EMBL/GenBank/DDBJ databases">
        <authorList>
            <person name="Varghese N."/>
            <person name="Submissions S."/>
        </authorList>
    </citation>
    <scope>NUCLEOTIDE SEQUENCE [LARGE SCALE GENOMIC DNA]</scope>
    <source>
        <strain evidence="3">UNC267MFSha1.1M11</strain>
    </source>
</reference>
<evidence type="ECO:0000313" key="1">
    <source>
        <dbReference type="EMBL" id="QNJ91648.1"/>
    </source>
</evidence>
<dbReference type="KEGG" id="mflu:HZU40_26220"/>
<sequence>MTAKISPSLEERLKSVASDEPLEVIVQLEPPQIPAEGSRAERIDATKTTFDRTMADLTSRLSSAGGKVLDGAWINSTARVLATPDQIKTLADDQDVQSIDSPVGLQPD</sequence>
<evidence type="ECO:0000313" key="2">
    <source>
        <dbReference type="EMBL" id="SCX01705.1"/>
    </source>
</evidence>
<dbReference type="Proteomes" id="UP000515498">
    <property type="component" value="Chromosome"/>
</dbReference>
<gene>
    <name evidence="1" type="ORF">HZU40_26220</name>
    <name evidence="2" type="ORF">SAMN02799620_00314</name>
</gene>
<protein>
    <submittedName>
        <fullName evidence="2">Uncharacterized protein</fullName>
    </submittedName>
</protein>
<evidence type="ECO:0000313" key="4">
    <source>
        <dbReference type="Proteomes" id="UP000515498"/>
    </source>
</evidence>